<keyword evidence="3" id="KW-1185">Reference proteome</keyword>
<accession>A0A7W7KAC4</accession>
<evidence type="ECO:0000256" key="1">
    <source>
        <dbReference type="SAM" id="Phobius"/>
    </source>
</evidence>
<evidence type="ECO:0000313" key="2">
    <source>
        <dbReference type="EMBL" id="MBB4859154.1"/>
    </source>
</evidence>
<proteinExistence type="predicted"/>
<organism evidence="2 3">
    <name type="scientific">Novosphingobium chloroacetimidivorans</name>
    <dbReference type="NCBI Taxonomy" id="1428314"/>
    <lineage>
        <taxon>Bacteria</taxon>
        <taxon>Pseudomonadati</taxon>
        <taxon>Pseudomonadota</taxon>
        <taxon>Alphaproteobacteria</taxon>
        <taxon>Sphingomonadales</taxon>
        <taxon>Sphingomonadaceae</taxon>
        <taxon>Novosphingobium</taxon>
    </lineage>
</organism>
<reference evidence="2 3" key="1">
    <citation type="submission" date="2020-08" db="EMBL/GenBank/DDBJ databases">
        <title>Functional genomics of gut bacteria from endangered species of beetles.</title>
        <authorList>
            <person name="Carlos-Shanley C."/>
        </authorList>
    </citation>
    <scope>NUCLEOTIDE SEQUENCE [LARGE SCALE GENOMIC DNA]</scope>
    <source>
        <strain evidence="2 3">S00245</strain>
    </source>
</reference>
<keyword evidence="1" id="KW-0472">Membrane</keyword>
<dbReference type="AlphaFoldDB" id="A0A7W7KAC4"/>
<dbReference type="Proteomes" id="UP000555448">
    <property type="component" value="Unassembled WGS sequence"/>
</dbReference>
<evidence type="ECO:0000313" key="3">
    <source>
        <dbReference type="Proteomes" id="UP000555448"/>
    </source>
</evidence>
<feature type="transmembrane region" description="Helical" evidence="1">
    <location>
        <begin position="72"/>
        <end position="91"/>
    </location>
</feature>
<name>A0A7W7KAC4_9SPHN</name>
<feature type="transmembrane region" description="Helical" evidence="1">
    <location>
        <begin position="41"/>
        <end position="60"/>
    </location>
</feature>
<feature type="transmembrane region" description="Helical" evidence="1">
    <location>
        <begin position="12"/>
        <end position="35"/>
    </location>
</feature>
<protein>
    <submittedName>
        <fullName evidence="2">Uncharacterized protein</fullName>
    </submittedName>
</protein>
<dbReference type="RefSeq" id="WP_184245470.1">
    <property type="nucleotide sequence ID" value="NZ_JACHLR010000009.1"/>
</dbReference>
<keyword evidence="1" id="KW-1133">Transmembrane helix</keyword>
<keyword evidence="1" id="KW-0812">Transmembrane</keyword>
<gene>
    <name evidence="2" type="ORF">HNO88_002480</name>
</gene>
<dbReference type="EMBL" id="JACHLR010000009">
    <property type="protein sequence ID" value="MBB4859154.1"/>
    <property type="molecule type" value="Genomic_DNA"/>
</dbReference>
<sequence>MEGTSIIRTDAVFLVRLLAQLTAVTLLVCVALLMVNEASFWSRWNLLWVAGIPFAVSHAFNRDARRRAIMGFCLIPWSLVSIFVGIASFAIEP</sequence>
<comment type="caution">
    <text evidence="2">The sequence shown here is derived from an EMBL/GenBank/DDBJ whole genome shotgun (WGS) entry which is preliminary data.</text>
</comment>